<keyword evidence="4" id="KW-1185">Reference proteome</keyword>
<sequence length="395" mass="45475">MQAPFCCKLPPFTRQHTSSSIYYRQQQQQVSNSLLYIMTKDQGHHSASQITKSPPTKGLLRQLPGGTKQKYDGKQWRSVCTTPHVDCRNVQFRYGLCQKHYSVINNQKKYTHSRVVTATSSLIDSHNETLKRNLYGSQINRSTKKPEKKPAHPVSNVNHYDFDAEEASDSNDDQLVEDMDQSQTDDIHIVQTEYDDSDNAMDFGIEQISIKQERKTMPSSSNDLSKKPLVVPQQQTKSTDRNPRRRSTARSSIQFLTNGQNDDEIEIIGGKKAPLQSEEKTMHMIGLGVPPLTKTEEKLLCTQLTQHPQSSRWTFLDAELFAKKFACEAVKDNFNHDMEYISREWFYDFLMKNPPVVSTFKRWFERMKPIYPANGNSIEIKLWHLSVIARAPINI</sequence>
<dbReference type="Proteomes" id="UP000663829">
    <property type="component" value="Unassembled WGS sequence"/>
</dbReference>
<name>A0A815DS13_9BILA</name>
<evidence type="ECO:0000313" key="2">
    <source>
        <dbReference type="EMBL" id="CAF1300325.1"/>
    </source>
</evidence>
<organism evidence="2 4">
    <name type="scientific">Didymodactylos carnosus</name>
    <dbReference type="NCBI Taxonomy" id="1234261"/>
    <lineage>
        <taxon>Eukaryota</taxon>
        <taxon>Metazoa</taxon>
        <taxon>Spiralia</taxon>
        <taxon>Gnathifera</taxon>
        <taxon>Rotifera</taxon>
        <taxon>Eurotatoria</taxon>
        <taxon>Bdelloidea</taxon>
        <taxon>Philodinida</taxon>
        <taxon>Philodinidae</taxon>
        <taxon>Didymodactylos</taxon>
    </lineage>
</organism>
<evidence type="ECO:0000313" key="3">
    <source>
        <dbReference type="EMBL" id="CAF4122835.1"/>
    </source>
</evidence>
<dbReference type="EMBL" id="CAJOBC010037071">
    <property type="protein sequence ID" value="CAF4122835.1"/>
    <property type="molecule type" value="Genomic_DNA"/>
</dbReference>
<comment type="caution">
    <text evidence="2">The sequence shown here is derived from an EMBL/GenBank/DDBJ whole genome shotgun (WGS) entry which is preliminary data.</text>
</comment>
<dbReference type="AlphaFoldDB" id="A0A815DS13"/>
<evidence type="ECO:0000313" key="4">
    <source>
        <dbReference type="Proteomes" id="UP000663829"/>
    </source>
</evidence>
<gene>
    <name evidence="2" type="ORF">GPM918_LOCUS28485</name>
    <name evidence="3" type="ORF">SRO942_LOCUS28985</name>
</gene>
<dbReference type="Proteomes" id="UP000681722">
    <property type="component" value="Unassembled WGS sequence"/>
</dbReference>
<proteinExistence type="predicted"/>
<dbReference type="EMBL" id="CAJNOQ010012450">
    <property type="protein sequence ID" value="CAF1300325.1"/>
    <property type="molecule type" value="Genomic_DNA"/>
</dbReference>
<evidence type="ECO:0000256" key="1">
    <source>
        <dbReference type="SAM" id="MobiDB-lite"/>
    </source>
</evidence>
<feature type="region of interest" description="Disordered" evidence="1">
    <location>
        <begin position="136"/>
        <end position="157"/>
    </location>
</feature>
<protein>
    <submittedName>
        <fullName evidence="2">Uncharacterized protein</fullName>
    </submittedName>
</protein>
<feature type="region of interest" description="Disordered" evidence="1">
    <location>
        <begin position="209"/>
        <end position="251"/>
    </location>
</feature>
<reference evidence="2" key="1">
    <citation type="submission" date="2021-02" db="EMBL/GenBank/DDBJ databases">
        <authorList>
            <person name="Nowell W R."/>
        </authorList>
    </citation>
    <scope>NUCLEOTIDE SEQUENCE</scope>
</reference>
<accession>A0A815DS13</accession>
<dbReference type="OrthoDB" id="10002493at2759"/>